<comment type="caution">
    <text evidence="1">The sequence shown here is derived from an EMBL/GenBank/DDBJ whole genome shotgun (WGS) entry which is preliminary data.</text>
</comment>
<dbReference type="Proteomes" id="UP000626370">
    <property type="component" value="Unassembled WGS sequence"/>
</dbReference>
<evidence type="ECO:0008006" key="3">
    <source>
        <dbReference type="Google" id="ProtNLM"/>
    </source>
</evidence>
<dbReference type="RefSeq" id="WP_189376275.1">
    <property type="nucleotide sequence ID" value="NZ_BNAH01000001.1"/>
</dbReference>
<reference evidence="2" key="1">
    <citation type="journal article" date="2019" name="Int. J. Syst. Evol. Microbiol.">
        <title>The Global Catalogue of Microorganisms (GCM) 10K type strain sequencing project: providing services to taxonomists for standard genome sequencing and annotation.</title>
        <authorList>
            <consortium name="The Broad Institute Genomics Platform"/>
            <consortium name="The Broad Institute Genome Sequencing Center for Infectious Disease"/>
            <person name="Wu L."/>
            <person name="Ma J."/>
        </authorList>
    </citation>
    <scope>NUCLEOTIDE SEQUENCE [LARGE SCALE GENOMIC DNA]</scope>
    <source>
        <strain evidence="2">CGMCC 1.15922</strain>
    </source>
</reference>
<keyword evidence="2" id="KW-1185">Reference proteome</keyword>
<protein>
    <recommendedName>
        <fullName evidence="3">DUF5636 domain-containing protein</fullName>
    </recommendedName>
</protein>
<evidence type="ECO:0000313" key="1">
    <source>
        <dbReference type="EMBL" id="GHE78272.1"/>
    </source>
</evidence>
<proteinExistence type="predicted"/>
<evidence type="ECO:0000313" key="2">
    <source>
        <dbReference type="Proteomes" id="UP000626370"/>
    </source>
</evidence>
<accession>A0ABQ3IET5</accession>
<sequence length="375" mass="42655">MNKNDYLSNPEVAEFINFLASMISGDMSLNHKYFDRKLRKEIEFESLYCGFDKYHWNGSDYQTNKSDVDLLVKKFKTSNTKESFYQACTETLYWGAGNTDKLKLYTSNKEWLDNVNDVQKNITEALELLTNSNIDVNNFGNKYRSNAGFTKIYAFIKPDTFIIYDSRVAAALAYLIILFCQKTQRFEIPEYLQIKLAKGQGNSNRLPEIAGTELKFKEWGSNHKAHAISNVWANWIITEAFNKSKGASRNKFNNIREVEAALFMIGYDFPELKPKDDSKDKVENYSTRSRSKDSKVTADLVRTFALQLIKEGLKKGPSIEFTSSDIRKELGGDLTAICSALKKPTFFSQSGVTLEIIDTPPSGLGKVTYRAKKAA</sequence>
<organism evidence="1 2">
    <name type="scientific">Thalassotalea profundi</name>
    <dbReference type="NCBI Taxonomy" id="2036687"/>
    <lineage>
        <taxon>Bacteria</taxon>
        <taxon>Pseudomonadati</taxon>
        <taxon>Pseudomonadota</taxon>
        <taxon>Gammaproteobacteria</taxon>
        <taxon>Alteromonadales</taxon>
        <taxon>Colwelliaceae</taxon>
        <taxon>Thalassotalea</taxon>
    </lineage>
</organism>
<name>A0ABQ3IET5_9GAMM</name>
<dbReference type="EMBL" id="BNAH01000001">
    <property type="protein sequence ID" value="GHE78272.1"/>
    <property type="molecule type" value="Genomic_DNA"/>
</dbReference>
<gene>
    <name evidence="1" type="ORF">GCM10011501_02570</name>
</gene>